<dbReference type="SUPFAM" id="SSF74653">
    <property type="entry name" value="TolA/TonB C-terminal domain"/>
    <property type="match status" value="1"/>
</dbReference>
<proteinExistence type="predicted"/>
<dbReference type="Gene3D" id="3.30.1150.10">
    <property type="match status" value="1"/>
</dbReference>
<organism evidence="2 3">
    <name type="scientific">Comamonas resistens</name>
    <dbReference type="NCBI Taxonomy" id="3046670"/>
    <lineage>
        <taxon>Bacteria</taxon>
        <taxon>Pseudomonadati</taxon>
        <taxon>Pseudomonadota</taxon>
        <taxon>Betaproteobacteria</taxon>
        <taxon>Burkholderiales</taxon>
        <taxon>Comamonadaceae</taxon>
        <taxon>Comamonas</taxon>
    </lineage>
</organism>
<reference evidence="2 3" key="1">
    <citation type="submission" date="2023-05" db="EMBL/GenBank/DDBJ databases">
        <authorList>
            <person name="Yin Y."/>
            <person name="Lu Z."/>
        </authorList>
    </citation>
    <scope>NUCLEOTIDE SEQUENCE [LARGE SCALE GENOMIC DNA]</scope>
    <source>
        <strain evidence="2 3">ZM22</strain>
    </source>
</reference>
<evidence type="ECO:0000313" key="2">
    <source>
        <dbReference type="EMBL" id="WHS67295.1"/>
    </source>
</evidence>
<dbReference type="EMBL" id="CP125947">
    <property type="protein sequence ID" value="WHS67295.1"/>
    <property type="molecule type" value="Genomic_DNA"/>
</dbReference>
<protein>
    <submittedName>
        <fullName evidence="2">Energy transducer TonB</fullName>
    </submittedName>
</protein>
<sequence>MSKPLGGSQARWLASSERPLWLQNCFAPHQLDAPLQIRRTVLPDYPQAMAVNEVQGRFVIVFEISATGKVGNHLVQPGAHPALVKPSIAALQKWKFSRPTAQGQPVSACLAQVFRYQLED</sequence>
<name>A0ABY8SY02_9BURK</name>
<dbReference type="InterPro" id="IPR037682">
    <property type="entry name" value="TonB_C"/>
</dbReference>
<dbReference type="RefSeq" id="WP_283488332.1">
    <property type="nucleotide sequence ID" value="NZ_CP125947.1"/>
</dbReference>
<feature type="domain" description="TonB C-terminal" evidence="1">
    <location>
        <begin position="30"/>
        <end position="120"/>
    </location>
</feature>
<keyword evidence="3" id="KW-1185">Reference proteome</keyword>
<dbReference type="Pfam" id="PF03544">
    <property type="entry name" value="TonB_C"/>
    <property type="match status" value="1"/>
</dbReference>
<gene>
    <name evidence="2" type="ORF">QMY55_09345</name>
</gene>
<evidence type="ECO:0000259" key="1">
    <source>
        <dbReference type="PROSITE" id="PS52015"/>
    </source>
</evidence>
<dbReference type="PROSITE" id="PS52015">
    <property type="entry name" value="TONB_CTD"/>
    <property type="match status" value="1"/>
</dbReference>
<evidence type="ECO:0000313" key="3">
    <source>
        <dbReference type="Proteomes" id="UP001240697"/>
    </source>
</evidence>
<accession>A0ABY8SY02</accession>
<dbReference type="Proteomes" id="UP001240697">
    <property type="component" value="Chromosome"/>
</dbReference>